<reference evidence="2" key="1">
    <citation type="submission" date="2021-06" db="EMBL/GenBank/DDBJ databases">
        <authorList>
            <person name="Kallberg Y."/>
            <person name="Tangrot J."/>
            <person name="Rosling A."/>
        </authorList>
    </citation>
    <scope>NUCLEOTIDE SEQUENCE</scope>
    <source>
        <strain evidence="2">FL966</strain>
    </source>
</reference>
<evidence type="ECO:0000256" key="1">
    <source>
        <dbReference type="SAM" id="MobiDB-lite"/>
    </source>
</evidence>
<keyword evidence="3" id="KW-1185">Reference proteome</keyword>
<organism evidence="2 3">
    <name type="scientific">Cetraspora pellucida</name>
    <dbReference type="NCBI Taxonomy" id="1433469"/>
    <lineage>
        <taxon>Eukaryota</taxon>
        <taxon>Fungi</taxon>
        <taxon>Fungi incertae sedis</taxon>
        <taxon>Mucoromycota</taxon>
        <taxon>Glomeromycotina</taxon>
        <taxon>Glomeromycetes</taxon>
        <taxon>Diversisporales</taxon>
        <taxon>Gigasporaceae</taxon>
        <taxon>Cetraspora</taxon>
    </lineage>
</organism>
<dbReference type="EMBL" id="CAJVQA010005847">
    <property type="protein sequence ID" value="CAG8629023.1"/>
    <property type="molecule type" value="Genomic_DNA"/>
</dbReference>
<comment type="caution">
    <text evidence="2">The sequence shown here is derived from an EMBL/GenBank/DDBJ whole genome shotgun (WGS) entry which is preliminary data.</text>
</comment>
<proteinExistence type="predicted"/>
<sequence length="374" mass="42928">MHISTISDQTDHTKTGPLTRYDGANSDEYLSNSDSYNNNDSDCGSDDYNNYEFNYELDSEEAPCASSSTTKTSLVQLPNKIFLSPPRDILNDKESLDCLLIYLFLFPNKKGPSLYNAYNYNEVEDKLVIKIDQDNRASKFSIADDIAEVYSLLGIHECINDQNPLRAVIDIDALALYRILDCGWKDILKELVIATFSDPSKCSYHILYALAFLIDYHELKAFTDLLIGSAKKGCIKCIFQFLLDNGWNELDHVRVQPPFNLGFEDILQKCMNLVLQKHSKYLRDWTIEEKDSQSFVNELEEIFEYNLSIVEKILQKNKILLQPSHKLKGSGFSRAFVKIPSWVKYSETLTTTKTYKERYIRQLPNEGNIYVGSP</sequence>
<protein>
    <submittedName>
        <fullName evidence="2">16711_t:CDS:1</fullName>
    </submittedName>
</protein>
<evidence type="ECO:0000313" key="2">
    <source>
        <dbReference type="EMBL" id="CAG8629023.1"/>
    </source>
</evidence>
<dbReference type="OrthoDB" id="2405345at2759"/>
<accession>A0A9N9D795</accession>
<dbReference type="Proteomes" id="UP000789759">
    <property type="component" value="Unassembled WGS sequence"/>
</dbReference>
<gene>
    <name evidence="2" type="ORF">CPELLU_LOCUS8294</name>
</gene>
<feature type="compositionally biased region" description="Low complexity" evidence="1">
    <location>
        <begin position="26"/>
        <end position="43"/>
    </location>
</feature>
<evidence type="ECO:0000313" key="3">
    <source>
        <dbReference type="Proteomes" id="UP000789759"/>
    </source>
</evidence>
<name>A0A9N9D795_9GLOM</name>
<feature type="region of interest" description="Disordered" evidence="1">
    <location>
        <begin position="1"/>
        <end position="43"/>
    </location>
</feature>
<dbReference type="AlphaFoldDB" id="A0A9N9D795"/>